<evidence type="ECO:0000313" key="2">
    <source>
        <dbReference type="Proteomes" id="UP001310594"/>
    </source>
</evidence>
<evidence type="ECO:0008006" key="3">
    <source>
        <dbReference type="Google" id="ProtNLM"/>
    </source>
</evidence>
<proteinExistence type="predicted"/>
<comment type="caution">
    <text evidence="1">The sequence shown here is derived from an EMBL/GenBank/DDBJ whole genome shotgun (WGS) entry which is preliminary data.</text>
</comment>
<dbReference type="Proteomes" id="UP001310594">
    <property type="component" value="Unassembled WGS sequence"/>
</dbReference>
<dbReference type="Gene3D" id="3.10.450.50">
    <property type="match status" value="1"/>
</dbReference>
<sequence>MADSSLYNTLTSTAKNFVLALSPKTAGTNEPDDDRFLSYTASNYTHTWGHKHFVSLNAGVQGNVDGPEFLGRMAKLAGKMKTWEIEVTETCVDVGKRTAALKTDFSMTIGEHEPVMNEIVWWVTMDQSGEKVVESCEYIDPVAADQMKEQMMGGK</sequence>
<gene>
    <name evidence="1" type="ORF">LTR97_011506</name>
</gene>
<protein>
    <recommendedName>
        <fullName evidence="3">SnoaL-like domain-containing protein</fullName>
    </recommendedName>
</protein>
<organism evidence="1 2">
    <name type="scientific">Elasticomyces elasticus</name>
    <dbReference type="NCBI Taxonomy" id="574655"/>
    <lineage>
        <taxon>Eukaryota</taxon>
        <taxon>Fungi</taxon>
        <taxon>Dikarya</taxon>
        <taxon>Ascomycota</taxon>
        <taxon>Pezizomycotina</taxon>
        <taxon>Dothideomycetes</taxon>
        <taxon>Dothideomycetidae</taxon>
        <taxon>Mycosphaerellales</taxon>
        <taxon>Teratosphaeriaceae</taxon>
        <taxon>Elasticomyces</taxon>
    </lineage>
</organism>
<name>A0AAN7VYA3_9PEZI</name>
<evidence type="ECO:0000313" key="1">
    <source>
        <dbReference type="EMBL" id="KAK5691513.1"/>
    </source>
</evidence>
<accession>A0AAN7VYA3</accession>
<dbReference type="EMBL" id="JAVRQU010000021">
    <property type="protein sequence ID" value="KAK5691513.1"/>
    <property type="molecule type" value="Genomic_DNA"/>
</dbReference>
<dbReference type="AlphaFoldDB" id="A0AAN7VYA3"/>
<reference evidence="1" key="1">
    <citation type="submission" date="2023-08" db="EMBL/GenBank/DDBJ databases">
        <title>Black Yeasts Isolated from many extreme environments.</title>
        <authorList>
            <person name="Coleine C."/>
            <person name="Stajich J.E."/>
            <person name="Selbmann L."/>
        </authorList>
    </citation>
    <scope>NUCLEOTIDE SEQUENCE</scope>
    <source>
        <strain evidence="1">CCFEE 5810</strain>
    </source>
</reference>